<feature type="region of interest" description="Disordered" evidence="6">
    <location>
        <begin position="172"/>
        <end position="202"/>
    </location>
</feature>
<dbReference type="PATRIC" id="fig|1127696.3.peg.252"/>
<dbReference type="SUPFAM" id="SSF103088">
    <property type="entry name" value="OmpA-like"/>
    <property type="match status" value="1"/>
</dbReference>
<comment type="caution">
    <text evidence="9">The sequence shown here is derived from an EMBL/GenBank/DDBJ whole genome shotgun (WGS) entry which is preliminary data.</text>
</comment>
<reference evidence="9 10" key="1">
    <citation type="submission" date="2012-05" db="EMBL/GenBank/DDBJ databases">
        <authorList>
            <person name="Weinstock G."/>
            <person name="Sodergren E."/>
            <person name="Lobos E.A."/>
            <person name="Fulton L."/>
            <person name="Fulton R."/>
            <person name="Courtney L."/>
            <person name="Fronick C."/>
            <person name="O'Laughlin M."/>
            <person name="Godfrey J."/>
            <person name="Wilson R.M."/>
            <person name="Miner T."/>
            <person name="Farmer C."/>
            <person name="Delehaunty K."/>
            <person name="Cordes M."/>
            <person name="Minx P."/>
            <person name="Tomlinson C."/>
            <person name="Chen J."/>
            <person name="Wollam A."/>
            <person name="Pepin K.H."/>
            <person name="Bhonagiri V."/>
            <person name="Zhang X."/>
            <person name="Suruliraj S."/>
            <person name="Warren W."/>
            <person name="Mitreva M."/>
            <person name="Mardis E.R."/>
            <person name="Wilson R.K."/>
        </authorList>
    </citation>
    <scope>NUCLEOTIDE SEQUENCE [LARGE SCALE GENOMIC DNA]</scope>
    <source>
        <strain evidence="9 10">F0037</strain>
    </source>
</reference>
<dbReference type="STRING" id="1127696.HMPREF9134_00301"/>
<comment type="subcellular location">
    <subcellularLocation>
        <location evidence="1">Cell outer membrane</location>
    </subcellularLocation>
</comment>
<evidence type="ECO:0000256" key="3">
    <source>
        <dbReference type="ARBA" id="ARBA00023237"/>
    </source>
</evidence>
<keyword evidence="3" id="KW-0998">Cell outer membrane</keyword>
<dbReference type="PROSITE" id="PS51123">
    <property type="entry name" value="OMPA_2"/>
    <property type="match status" value="1"/>
</dbReference>
<dbReference type="InterPro" id="IPR006665">
    <property type="entry name" value="OmpA-like"/>
</dbReference>
<evidence type="ECO:0000259" key="8">
    <source>
        <dbReference type="PROSITE" id="PS51123"/>
    </source>
</evidence>
<dbReference type="Proteomes" id="UP000010408">
    <property type="component" value="Unassembled WGS sequence"/>
</dbReference>
<keyword evidence="2 4" id="KW-0472">Membrane</keyword>
<evidence type="ECO:0000256" key="7">
    <source>
        <dbReference type="SAM" id="Phobius"/>
    </source>
</evidence>
<dbReference type="AlphaFoldDB" id="L1NHR6"/>
<dbReference type="InterPro" id="IPR036737">
    <property type="entry name" value="OmpA-like_sf"/>
</dbReference>
<dbReference type="GO" id="GO:0009279">
    <property type="term" value="C:cell outer membrane"/>
    <property type="evidence" value="ECO:0007669"/>
    <property type="project" value="UniProtKB-SubCell"/>
</dbReference>
<gene>
    <name evidence="9" type="ORF">HMPREF9134_00301</name>
</gene>
<dbReference type="PROSITE" id="PS51257">
    <property type="entry name" value="PROKAR_LIPOPROTEIN"/>
    <property type="match status" value="1"/>
</dbReference>
<evidence type="ECO:0000256" key="2">
    <source>
        <dbReference type="ARBA" id="ARBA00023136"/>
    </source>
</evidence>
<proteinExistence type="predicted"/>
<evidence type="ECO:0000256" key="6">
    <source>
        <dbReference type="SAM" id="MobiDB-lite"/>
    </source>
</evidence>
<dbReference type="InterPro" id="IPR039567">
    <property type="entry name" value="Gly-zipper"/>
</dbReference>
<accession>L1NHR6</accession>
<name>L1NHR6_9PORP</name>
<organism evidence="9 10">
    <name type="scientific">Porphyromonas catoniae F0037</name>
    <dbReference type="NCBI Taxonomy" id="1127696"/>
    <lineage>
        <taxon>Bacteria</taxon>
        <taxon>Pseudomonadati</taxon>
        <taxon>Bacteroidota</taxon>
        <taxon>Bacteroidia</taxon>
        <taxon>Bacteroidales</taxon>
        <taxon>Porphyromonadaceae</taxon>
        <taxon>Porphyromonas</taxon>
    </lineage>
</organism>
<dbReference type="eggNOG" id="COG2885">
    <property type="taxonomic scope" value="Bacteria"/>
</dbReference>
<dbReference type="RefSeq" id="WP_005468443.1">
    <property type="nucleotide sequence ID" value="NZ_KB291042.1"/>
</dbReference>
<feature type="domain" description="OmpA-like" evidence="8">
    <location>
        <begin position="95"/>
        <end position="212"/>
    </location>
</feature>
<evidence type="ECO:0000256" key="4">
    <source>
        <dbReference type="PROSITE-ProRule" id="PRU00473"/>
    </source>
</evidence>
<sequence>MLNKKAIAAMLLSGGLILSGCGLSNTAKGAGIGAGAGAIIGAGVGRVAGNTALGAIIGGVVGGTAGTLIGKKMDKQKKELEEQVKNAKIESVNEGQAIRVTFDSGILFATNSSTLSSTSQNSLRSFAANLKANSQTDMLIIGHTDNTGSDRINDPLSLNRASSVRSFLSAQGVDPSRMRVDGKGSHEPVADNSTASGRKENRRVEVYIIPNKAMVEAAQNGTLK</sequence>
<dbReference type="HOGENOM" id="CLU_016890_6_0_10"/>
<dbReference type="Pfam" id="PF13488">
    <property type="entry name" value="Gly-zipper_Omp"/>
    <property type="match status" value="1"/>
</dbReference>
<evidence type="ECO:0000313" key="10">
    <source>
        <dbReference type="Proteomes" id="UP000010408"/>
    </source>
</evidence>
<evidence type="ECO:0000313" key="9">
    <source>
        <dbReference type="EMBL" id="EKY02757.1"/>
    </source>
</evidence>
<feature type="coiled-coil region" evidence="5">
    <location>
        <begin position="70"/>
        <end position="97"/>
    </location>
</feature>
<dbReference type="Gene3D" id="3.30.1330.60">
    <property type="entry name" value="OmpA-like domain"/>
    <property type="match status" value="1"/>
</dbReference>
<keyword evidence="5" id="KW-0175">Coiled coil</keyword>
<dbReference type="EMBL" id="AMEQ01000011">
    <property type="protein sequence ID" value="EKY02757.1"/>
    <property type="molecule type" value="Genomic_DNA"/>
</dbReference>
<evidence type="ECO:0000256" key="1">
    <source>
        <dbReference type="ARBA" id="ARBA00004442"/>
    </source>
</evidence>
<dbReference type="Pfam" id="PF00691">
    <property type="entry name" value="OmpA"/>
    <property type="match status" value="1"/>
</dbReference>
<feature type="transmembrane region" description="Helical" evidence="7">
    <location>
        <begin position="53"/>
        <end position="70"/>
    </location>
</feature>
<dbReference type="CDD" id="cd07185">
    <property type="entry name" value="OmpA_C-like"/>
    <property type="match status" value="1"/>
</dbReference>
<keyword evidence="7" id="KW-0812">Transmembrane</keyword>
<dbReference type="PANTHER" id="PTHR30329:SF21">
    <property type="entry name" value="LIPOPROTEIN YIAD-RELATED"/>
    <property type="match status" value="1"/>
</dbReference>
<dbReference type="InterPro" id="IPR006664">
    <property type="entry name" value="OMP_bac"/>
</dbReference>
<protein>
    <submittedName>
        <fullName evidence="9">OmpA family protein</fullName>
    </submittedName>
</protein>
<evidence type="ECO:0000256" key="5">
    <source>
        <dbReference type="SAM" id="Coils"/>
    </source>
</evidence>
<keyword evidence="7" id="KW-1133">Transmembrane helix</keyword>
<feature type="compositionally biased region" description="Basic and acidic residues" evidence="6">
    <location>
        <begin position="176"/>
        <end position="189"/>
    </location>
</feature>
<dbReference type="InterPro" id="IPR050330">
    <property type="entry name" value="Bact_OuterMem_StrucFunc"/>
</dbReference>
<dbReference type="PRINTS" id="PR01021">
    <property type="entry name" value="OMPADOMAIN"/>
</dbReference>
<dbReference type="PANTHER" id="PTHR30329">
    <property type="entry name" value="STATOR ELEMENT OF FLAGELLAR MOTOR COMPLEX"/>
    <property type="match status" value="1"/>
</dbReference>